<protein>
    <submittedName>
        <fullName evidence="1">Uncharacterized protein</fullName>
    </submittedName>
</protein>
<proteinExistence type="predicted"/>
<accession>V9Z8T2</accession>
<dbReference type="AlphaFoldDB" id="V9Z8T2"/>
<dbReference type="RefSeq" id="WP_024127807.1">
    <property type="nucleotide sequence ID" value="NC_023287.1"/>
</dbReference>
<sequence length="110" mass="12811">MKRSIRYDVDYVFAGFDNIEKYGHWTYRDEITDLELKNAGENIENLVFTGQMLDEIFATEIFYQYVTQILSAPCVTTNAIFEHLHNEDDGVYTLGSLSVSLMEPTYQFDM</sequence>
<dbReference type="EMBL" id="KF648874">
    <property type="protein sequence ID" value="AHE40538.1"/>
    <property type="molecule type" value="Genomic_DNA"/>
</dbReference>
<evidence type="ECO:0000313" key="1">
    <source>
        <dbReference type="EMBL" id="AHE40538.1"/>
    </source>
</evidence>
<name>V9Z8T2_9BACL</name>
<reference evidence="1" key="1">
    <citation type="journal article" date="2014" name="Appl. Environ. Microbiol.">
        <title>Characterization of a Multiresistant Mosaic Plasmid from a Fish Farm Sediment Exiguobacterium sp. Isolate Reveals Aggregation of Functional Clinic-Associated Antibiotic Resistance Genes.</title>
        <authorList>
            <person name="Yang J."/>
            <person name="Wang C."/>
            <person name="Wu J."/>
            <person name="Liu L."/>
            <person name="Zhang G."/>
            <person name="Feng J."/>
        </authorList>
    </citation>
    <scope>NUCLEOTIDE SEQUENCE</scope>
    <source>
        <strain evidence="1">S3-2</strain>
        <plasmid evidence="1">pMC1</plasmid>
    </source>
</reference>
<organism evidence="1">
    <name type="scientific">Exiguobacterium sp. S3-2</name>
    <dbReference type="NCBI Taxonomy" id="1389960"/>
    <lineage>
        <taxon>Bacteria</taxon>
        <taxon>Bacillati</taxon>
        <taxon>Bacillota</taxon>
        <taxon>Bacilli</taxon>
        <taxon>Bacillales</taxon>
        <taxon>Bacillales Family XII. Incertae Sedis</taxon>
        <taxon>Exiguobacterium</taxon>
    </lineage>
</organism>
<keyword evidence="1" id="KW-0614">Plasmid</keyword>
<geneLocation type="plasmid" evidence="1">
    <name>pMC1</name>
</geneLocation>